<dbReference type="GO" id="GO:0009736">
    <property type="term" value="P:cytokinin-activated signaling pathway"/>
    <property type="evidence" value="ECO:0007669"/>
    <property type="project" value="UniProtKB-KW"/>
</dbReference>
<evidence type="ECO:0000256" key="1">
    <source>
        <dbReference type="ARBA" id="ARBA00022864"/>
    </source>
</evidence>
<dbReference type="Pfam" id="PF01627">
    <property type="entry name" value="Hpt"/>
    <property type="match status" value="1"/>
</dbReference>
<dbReference type="PANTHER" id="PTHR28242:SF41">
    <property type="entry name" value="HISTIDINE CONTAINING PHOSPHOTRANSFER PROTEIN"/>
    <property type="match status" value="1"/>
</dbReference>
<dbReference type="InterPro" id="IPR008207">
    <property type="entry name" value="Sig_transdc_His_kin_Hpt_dom"/>
</dbReference>
<dbReference type="PANTHER" id="PTHR28242">
    <property type="entry name" value="PHOSPHORELAY INTERMEDIATE PROTEIN YPD1"/>
    <property type="match status" value="1"/>
</dbReference>
<dbReference type="SUPFAM" id="SSF47226">
    <property type="entry name" value="Histidine-containing phosphotransfer domain, HPT domain"/>
    <property type="match status" value="1"/>
</dbReference>
<dbReference type="GO" id="GO:0043424">
    <property type="term" value="F:protein histidine kinase binding"/>
    <property type="evidence" value="ECO:0007669"/>
    <property type="project" value="UniProtKB-UniRule"/>
</dbReference>
<feature type="domain" description="HPt" evidence="5">
    <location>
        <begin position="42"/>
        <end position="137"/>
    </location>
</feature>
<comment type="caution">
    <text evidence="6">The sequence shown here is derived from an EMBL/GenBank/DDBJ whole genome shotgun (WGS) entry which is preliminary data.</text>
</comment>
<dbReference type="InterPro" id="IPR045871">
    <property type="entry name" value="AHP1-5/YPD1"/>
</dbReference>
<reference evidence="6" key="1">
    <citation type="submission" date="2023-07" db="EMBL/GenBank/DDBJ databases">
        <title>draft genome sequence of fig (Ficus carica).</title>
        <authorList>
            <person name="Takahashi T."/>
            <person name="Nishimura K."/>
        </authorList>
    </citation>
    <scope>NUCLEOTIDE SEQUENCE</scope>
</reference>
<organism evidence="6 7">
    <name type="scientific">Ficus carica</name>
    <name type="common">Common fig</name>
    <dbReference type="NCBI Taxonomy" id="3494"/>
    <lineage>
        <taxon>Eukaryota</taxon>
        <taxon>Viridiplantae</taxon>
        <taxon>Streptophyta</taxon>
        <taxon>Embryophyta</taxon>
        <taxon>Tracheophyta</taxon>
        <taxon>Spermatophyta</taxon>
        <taxon>Magnoliopsida</taxon>
        <taxon>eudicotyledons</taxon>
        <taxon>Gunneridae</taxon>
        <taxon>Pentapetalae</taxon>
        <taxon>rosids</taxon>
        <taxon>fabids</taxon>
        <taxon>Rosales</taxon>
        <taxon>Moraceae</taxon>
        <taxon>Ficeae</taxon>
        <taxon>Ficus</taxon>
    </lineage>
</organism>
<evidence type="ECO:0000256" key="3">
    <source>
        <dbReference type="PROSITE-ProRule" id="PRU00110"/>
    </source>
</evidence>
<evidence type="ECO:0000256" key="4">
    <source>
        <dbReference type="RuleBase" id="RU369004"/>
    </source>
</evidence>
<dbReference type="InterPro" id="IPR036641">
    <property type="entry name" value="HPT_dom_sf"/>
</dbReference>
<proteinExistence type="predicted"/>
<protein>
    <recommendedName>
        <fullName evidence="4">Histidine-containing phosphotransfer protein</fullName>
    </recommendedName>
</protein>
<name>A0AA88A9I1_FICCA</name>
<dbReference type="Proteomes" id="UP001187192">
    <property type="component" value="Unassembled WGS sequence"/>
</dbReference>
<comment type="function">
    <text evidence="4">Functions as a two-component phosphorelay mediators between cytokinin sensor histidine kinases and response regulators (B-type ARRs). Plays an important role in propagating cytokinin signal transduction.</text>
</comment>
<dbReference type="PROSITE" id="PS50894">
    <property type="entry name" value="HPT"/>
    <property type="match status" value="1"/>
</dbReference>
<dbReference type="AlphaFoldDB" id="A0AA88A9I1"/>
<dbReference type="EMBL" id="BTGU01000034">
    <property type="protein sequence ID" value="GMN50628.1"/>
    <property type="molecule type" value="Genomic_DNA"/>
</dbReference>
<comment type="caution">
    <text evidence="3">Lacks conserved residue(s) required for the propagation of feature annotation.</text>
</comment>
<evidence type="ECO:0000313" key="7">
    <source>
        <dbReference type="Proteomes" id="UP001187192"/>
    </source>
</evidence>
<keyword evidence="7" id="KW-1185">Reference proteome</keyword>
<evidence type="ECO:0000259" key="5">
    <source>
        <dbReference type="PROSITE" id="PS50894"/>
    </source>
</evidence>
<dbReference type="GO" id="GO:0005829">
    <property type="term" value="C:cytosol"/>
    <property type="evidence" value="ECO:0007669"/>
    <property type="project" value="UniProtKB-SubCell"/>
</dbReference>
<dbReference type="GO" id="GO:0000160">
    <property type="term" value="P:phosphorelay signal transduction system"/>
    <property type="evidence" value="ECO:0007669"/>
    <property type="project" value="UniProtKB-UniRule"/>
</dbReference>
<dbReference type="GO" id="GO:0009927">
    <property type="term" value="F:histidine phosphotransfer kinase activity"/>
    <property type="evidence" value="ECO:0007669"/>
    <property type="project" value="UniProtKB-UniRule"/>
</dbReference>
<comment type="subcellular location">
    <subcellularLocation>
        <location evidence="4">Cytoplasm</location>
        <location evidence="4">Cytosol</location>
    </subcellularLocation>
    <subcellularLocation>
        <location evidence="4">Nucleus</location>
    </subcellularLocation>
</comment>
<evidence type="ECO:0000256" key="2">
    <source>
        <dbReference type="ARBA" id="ARBA00023012"/>
    </source>
</evidence>
<dbReference type="GO" id="GO:0005634">
    <property type="term" value="C:nucleus"/>
    <property type="evidence" value="ECO:0007669"/>
    <property type="project" value="UniProtKB-SubCell"/>
</dbReference>
<evidence type="ECO:0000313" key="6">
    <source>
        <dbReference type="EMBL" id="GMN50628.1"/>
    </source>
</evidence>
<dbReference type="Gene3D" id="1.20.120.160">
    <property type="entry name" value="HPT domain"/>
    <property type="match status" value="1"/>
</dbReference>
<comment type="domain">
    <text evidence="4">Histidine-containing phosphotransfer domain (HPt) contains an active histidine that mediates the phosphotransfer.</text>
</comment>
<sequence>METNNAADPLREQLAIMRNSLFDEKMLNDDFRVLETLEDREQPNFAEQVMNSFFESSDETIAIFEQTLENPTSNFSEFERQLYRLKGSCSGVGACKVRIEADKLEKCIEERDLERAKIVVQQIKKERDTLELRLEPYFQLLRQVEPSRGSQRPKSLRDAN</sequence>
<gene>
    <name evidence="6" type="ORF">TIFTF001_019779</name>
</gene>
<accession>A0AA88A9I1</accession>
<keyword evidence="1 4" id="KW-0932">Cytokinin signaling pathway</keyword>
<keyword evidence="2 4" id="KW-0902">Two-component regulatory system</keyword>